<dbReference type="Pfam" id="PF02775">
    <property type="entry name" value="TPP_enzyme_C"/>
    <property type="match status" value="1"/>
</dbReference>
<evidence type="ECO:0000313" key="8">
    <source>
        <dbReference type="Proteomes" id="UP000253226"/>
    </source>
</evidence>
<gene>
    <name evidence="7" type="ORF">TH19_16790</name>
</gene>
<dbReference type="CDD" id="cd07035">
    <property type="entry name" value="TPP_PYR_POX_like"/>
    <property type="match status" value="1"/>
</dbReference>
<dbReference type="InterPro" id="IPR012001">
    <property type="entry name" value="Thiamin_PyroP_enz_TPP-bd_dom"/>
</dbReference>
<dbReference type="PANTHER" id="PTHR18968">
    <property type="entry name" value="THIAMINE PYROPHOSPHATE ENZYMES"/>
    <property type="match status" value="1"/>
</dbReference>
<dbReference type="OrthoDB" id="7534569at2"/>
<dbReference type="GO" id="GO:0009097">
    <property type="term" value="P:isoleucine biosynthetic process"/>
    <property type="evidence" value="ECO:0007669"/>
    <property type="project" value="TreeGrafter"/>
</dbReference>
<dbReference type="SUPFAM" id="SSF52518">
    <property type="entry name" value="Thiamin diphosphate-binding fold (THDP-binding)"/>
    <property type="match status" value="2"/>
</dbReference>
<dbReference type="AlphaFoldDB" id="A0A367W517"/>
<evidence type="ECO:0000256" key="3">
    <source>
        <dbReference type="RuleBase" id="RU362132"/>
    </source>
</evidence>
<evidence type="ECO:0000256" key="1">
    <source>
        <dbReference type="ARBA" id="ARBA00007812"/>
    </source>
</evidence>
<evidence type="ECO:0000259" key="6">
    <source>
        <dbReference type="Pfam" id="PF02776"/>
    </source>
</evidence>
<dbReference type="Proteomes" id="UP000253226">
    <property type="component" value="Unassembled WGS sequence"/>
</dbReference>
<dbReference type="RefSeq" id="WP_114103420.1">
    <property type="nucleotide sequence ID" value="NZ_JPWF01000011.1"/>
</dbReference>
<dbReference type="GO" id="GO:0003984">
    <property type="term" value="F:acetolactate synthase activity"/>
    <property type="evidence" value="ECO:0007669"/>
    <property type="project" value="TreeGrafter"/>
</dbReference>
<sequence length="575" mass="61826">MTNDKREKSGQITLTAGGAVLARMKAIGIDYIFANSGTDFPPIIEGLAEAAAKDIDLPHALIMPHENAAMGMAHGYYLATGKTQAVMAHTNVGLANCAIGAINAATEHVPVVLMSGRTPVMEKGRLGARTVPIGWGQEMRDQAAMVRESSKWEYELKFPEQVPEVVDRAYAIASSVPKGPTYVSLPREVLCEPCPGDEIDGPLRMQPVPVAPPQACVEQAADILANAKNPVIIAQRGTGTAEAFGRFSELVDQWGIPVVQYWAIQLAIGTEHPMFAGMDPAPWLKDADAVVVIDCLAPWSPDIHTLRPDCKVVQIGQNPLYSRFPGRNFAADISLVGETGDVIMMLAEAMDRRHADHAATCSDRRGKIATINAETRKRALAMADAGAVDPMTKAYVSRCLSDAIAGRAATVFSELGCPLEPLSLSEHSSWYQEPHSGGLGWSFPASMGYQLADKDRLVVATMGDGSYMFANPTACHQIAEALELPVLILVLNNNEWGAVRQSVAGMYPNGYAAKTNEMPLTALKPSPDFTKVAEASRAWVAKAKRPEDLPGILHDAIKHIDTKRTHALVEVTIAP</sequence>
<dbReference type="GO" id="GO:0050660">
    <property type="term" value="F:flavin adenine dinucleotide binding"/>
    <property type="evidence" value="ECO:0007669"/>
    <property type="project" value="TreeGrafter"/>
</dbReference>
<dbReference type="InterPro" id="IPR045229">
    <property type="entry name" value="TPP_enz"/>
</dbReference>
<dbReference type="GO" id="GO:0005948">
    <property type="term" value="C:acetolactate synthase complex"/>
    <property type="evidence" value="ECO:0007669"/>
    <property type="project" value="TreeGrafter"/>
</dbReference>
<dbReference type="NCBIfam" id="NF006203">
    <property type="entry name" value="PRK08327.1"/>
    <property type="match status" value="1"/>
</dbReference>
<dbReference type="GO" id="GO:0000287">
    <property type="term" value="F:magnesium ion binding"/>
    <property type="evidence" value="ECO:0007669"/>
    <property type="project" value="InterPro"/>
</dbReference>
<dbReference type="EMBL" id="JPWF01000011">
    <property type="protein sequence ID" value="RCK33861.1"/>
    <property type="molecule type" value="Genomic_DNA"/>
</dbReference>
<dbReference type="InterPro" id="IPR011766">
    <property type="entry name" value="TPP_enzyme_TPP-bd"/>
</dbReference>
<reference evidence="7 8" key="1">
    <citation type="submission" date="2014-07" db="EMBL/GenBank/DDBJ databases">
        <title>Draft genome sequence of Thalassospira profundimaris 35.</title>
        <authorList>
            <person name="Lai Q."/>
            <person name="Shao Z."/>
        </authorList>
    </citation>
    <scope>NUCLEOTIDE SEQUENCE [LARGE SCALE GENOMIC DNA]</scope>
    <source>
        <strain evidence="7 8">35</strain>
    </source>
</reference>
<organism evidence="7 8">
    <name type="scientific">Thalassospira profundimaris</name>
    <dbReference type="NCBI Taxonomy" id="502049"/>
    <lineage>
        <taxon>Bacteria</taxon>
        <taxon>Pseudomonadati</taxon>
        <taxon>Pseudomonadota</taxon>
        <taxon>Alphaproteobacteria</taxon>
        <taxon>Rhodospirillales</taxon>
        <taxon>Thalassospiraceae</taxon>
        <taxon>Thalassospira</taxon>
    </lineage>
</organism>
<comment type="similarity">
    <text evidence="1 3">Belongs to the TPP enzyme family.</text>
</comment>
<accession>A0A367W517</accession>
<dbReference type="SUPFAM" id="SSF52467">
    <property type="entry name" value="DHS-like NAD/FAD-binding domain"/>
    <property type="match status" value="1"/>
</dbReference>
<dbReference type="Pfam" id="PF00205">
    <property type="entry name" value="TPP_enzyme_M"/>
    <property type="match status" value="1"/>
</dbReference>
<evidence type="ECO:0000313" key="7">
    <source>
        <dbReference type="EMBL" id="RCK33861.1"/>
    </source>
</evidence>
<dbReference type="InterPro" id="IPR012000">
    <property type="entry name" value="Thiamin_PyroP_enz_cen_dom"/>
</dbReference>
<dbReference type="InterPro" id="IPR029035">
    <property type="entry name" value="DHS-like_NAD/FAD-binding_dom"/>
</dbReference>
<dbReference type="Gene3D" id="3.40.50.1220">
    <property type="entry name" value="TPP-binding domain"/>
    <property type="match status" value="1"/>
</dbReference>
<proteinExistence type="inferred from homology"/>
<protein>
    <submittedName>
        <fullName evidence="7">Acetolactate synthase</fullName>
    </submittedName>
</protein>
<dbReference type="GO" id="GO:0009099">
    <property type="term" value="P:L-valine biosynthetic process"/>
    <property type="evidence" value="ECO:0007669"/>
    <property type="project" value="TreeGrafter"/>
</dbReference>
<dbReference type="CDD" id="cd02002">
    <property type="entry name" value="TPP_BFDC"/>
    <property type="match status" value="1"/>
</dbReference>
<feature type="domain" description="Thiamine pyrophosphate enzyme TPP-binding" evidence="5">
    <location>
        <begin position="425"/>
        <end position="559"/>
    </location>
</feature>
<feature type="domain" description="Thiamine pyrophosphate enzyme central" evidence="4">
    <location>
        <begin position="217"/>
        <end position="344"/>
    </location>
</feature>
<dbReference type="Gene3D" id="3.40.50.970">
    <property type="match status" value="2"/>
</dbReference>
<feature type="domain" description="Thiamine pyrophosphate enzyme N-terminal TPP-binding" evidence="6">
    <location>
        <begin position="15"/>
        <end position="144"/>
    </location>
</feature>
<evidence type="ECO:0000259" key="5">
    <source>
        <dbReference type="Pfam" id="PF02775"/>
    </source>
</evidence>
<dbReference type="InterPro" id="IPR029061">
    <property type="entry name" value="THDP-binding"/>
</dbReference>
<comment type="caution">
    <text evidence="7">The sequence shown here is derived from an EMBL/GenBank/DDBJ whole genome shotgun (WGS) entry which is preliminary data.</text>
</comment>
<name>A0A367W517_9PROT</name>
<dbReference type="Pfam" id="PF02776">
    <property type="entry name" value="TPP_enzyme_N"/>
    <property type="match status" value="1"/>
</dbReference>
<keyword evidence="2 3" id="KW-0786">Thiamine pyrophosphate</keyword>
<evidence type="ECO:0000259" key="4">
    <source>
        <dbReference type="Pfam" id="PF00205"/>
    </source>
</evidence>
<dbReference type="PANTHER" id="PTHR18968:SF13">
    <property type="entry name" value="ACETOLACTATE SYNTHASE CATALYTIC SUBUNIT, MITOCHONDRIAL"/>
    <property type="match status" value="1"/>
</dbReference>
<dbReference type="GO" id="GO:0030976">
    <property type="term" value="F:thiamine pyrophosphate binding"/>
    <property type="evidence" value="ECO:0007669"/>
    <property type="project" value="InterPro"/>
</dbReference>
<evidence type="ECO:0000256" key="2">
    <source>
        <dbReference type="ARBA" id="ARBA00023052"/>
    </source>
</evidence>